<dbReference type="eggNOG" id="ENOG502S7MM">
    <property type="taxonomic scope" value="Eukaryota"/>
</dbReference>
<dbReference type="PRINTS" id="PR00436">
    <property type="entry name" value="INTERLEUKIN8"/>
</dbReference>
<dbReference type="OMA" id="IGTELRC"/>
<dbReference type="GO" id="GO:0071356">
    <property type="term" value="P:cellular response to tumor necrosis factor"/>
    <property type="evidence" value="ECO:0007669"/>
    <property type="project" value="Ensembl"/>
</dbReference>
<comment type="subcellular location">
    <subcellularLocation>
        <location evidence="1 10">Secreted</location>
    </subcellularLocation>
</comment>
<dbReference type="Gene3D" id="2.40.50.40">
    <property type="match status" value="1"/>
</dbReference>
<evidence type="ECO:0000256" key="9">
    <source>
        <dbReference type="ARBA" id="ARBA00034094"/>
    </source>
</evidence>
<reference evidence="12" key="2">
    <citation type="submission" date="2025-08" db="UniProtKB">
        <authorList>
            <consortium name="Ensembl"/>
        </authorList>
    </citation>
    <scope>IDENTIFICATION</scope>
</reference>
<evidence type="ECO:0000256" key="8">
    <source>
        <dbReference type="ARBA" id="ARBA00023198"/>
    </source>
</evidence>
<feature type="signal peptide" evidence="10">
    <location>
        <begin position="1"/>
        <end position="17"/>
    </location>
</feature>
<dbReference type="Pfam" id="PF00048">
    <property type="entry name" value="IL8"/>
    <property type="match status" value="1"/>
</dbReference>
<evidence type="ECO:0000313" key="12">
    <source>
        <dbReference type="Ensembl" id="ENSMODP00000023940.3"/>
    </source>
</evidence>
<dbReference type="GO" id="GO:0008201">
    <property type="term" value="F:heparin binding"/>
    <property type="evidence" value="ECO:0007669"/>
    <property type="project" value="Ensembl"/>
</dbReference>
<dbReference type="Ensembl" id="ENSMODT00000024364.4">
    <property type="protein sequence ID" value="ENSMODP00000023940.3"/>
    <property type="gene ID" value="ENSMODG00000019182.4"/>
</dbReference>
<dbReference type="Proteomes" id="UP000002280">
    <property type="component" value="Chromosome 5"/>
</dbReference>
<gene>
    <name evidence="12" type="primary">CXCL8</name>
</gene>
<evidence type="ECO:0000256" key="2">
    <source>
        <dbReference type="ARBA" id="ARBA00010665"/>
    </source>
</evidence>
<dbReference type="GO" id="GO:0005153">
    <property type="term" value="F:interleukin-8 receptor binding"/>
    <property type="evidence" value="ECO:0007669"/>
    <property type="project" value="Ensembl"/>
</dbReference>
<dbReference type="CDD" id="cd00273">
    <property type="entry name" value="Chemokine_CXC"/>
    <property type="match status" value="1"/>
</dbReference>
<dbReference type="GO" id="GO:0034976">
    <property type="term" value="P:response to endoplasmic reticulum stress"/>
    <property type="evidence" value="ECO:0007669"/>
    <property type="project" value="Ensembl"/>
</dbReference>
<dbReference type="GO" id="GO:0071222">
    <property type="term" value="P:cellular response to lipopolysaccharide"/>
    <property type="evidence" value="ECO:0000318"/>
    <property type="project" value="GO_Central"/>
</dbReference>
<dbReference type="FunCoup" id="F7AWM0">
    <property type="interactions" value="490"/>
</dbReference>
<dbReference type="GO" id="GO:0005615">
    <property type="term" value="C:extracellular space"/>
    <property type="evidence" value="ECO:0000318"/>
    <property type="project" value="GO_Central"/>
</dbReference>
<dbReference type="InterPro" id="IPR036048">
    <property type="entry name" value="Interleukin_8-like_sf"/>
</dbReference>
<organism evidence="12 13">
    <name type="scientific">Monodelphis domestica</name>
    <name type="common">Gray short-tailed opossum</name>
    <dbReference type="NCBI Taxonomy" id="13616"/>
    <lineage>
        <taxon>Eukaryota</taxon>
        <taxon>Metazoa</taxon>
        <taxon>Chordata</taxon>
        <taxon>Craniata</taxon>
        <taxon>Vertebrata</taxon>
        <taxon>Euteleostomi</taxon>
        <taxon>Mammalia</taxon>
        <taxon>Metatheria</taxon>
        <taxon>Didelphimorphia</taxon>
        <taxon>Didelphidae</taxon>
        <taxon>Monodelphis</taxon>
    </lineage>
</organism>
<dbReference type="GO" id="GO:0044344">
    <property type="term" value="P:cellular response to fibroblast growth factor stimulus"/>
    <property type="evidence" value="ECO:0007669"/>
    <property type="project" value="Ensembl"/>
</dbReference>
<dbReference type="GO" id="GO:0045236">
    <property type="term" value="F:CXCR chemokine receptor binding"/>
    <property type="evidence" value="ECO:0000318"/>
    <property type="project" value="GO_Central"/>
</dbReference>
<dbReference type="STRING" id="13616.ENSMODP00000023940"/>
<dbReference type="InterPro" id="IPR001089">
    <property type="entry name" value="Chemokine_CXC"/>
</dbReference>
<feature type="chain" id="PRO_5005130123" description="C-X-C motif chemokine" evidence="10">
    <location>
        <begin position="18"/>
        <end position="101"/>
    </location>
</feature>
<dbReference type="GO" id="GO:0071347">
    <property type="term" value="P:cellular response to interleukin-1"/>
    <property type="evidence" value="ECO:0007669"/>
    <property type="project" value="Ensembl"/>
</dbReference>
<evidence type="ECO:0000256" key="5">
    <source>
        <dbReference type="ARBA" id="ARBA00022525"/>
    </source>
</evidence>
<keyword evidence="4 10" id="KW-0202">Cytokine</keyword>
<dbReference type="PRINTS" id="PR00437">
    <property type="entry name" value="SMALLCYTKCXC"/>
</dbReference>
<name>F7AWM0_MONDO</name>
<evidence type="ECO:0000256" key="1">
    <source>
        <dbReference type="ARBA" id="ARBA00004613"/>
    </source>
</evidence>
<dbReference type="PROSITE" id="PS00471">
    <property type="entry name" value="SMALL_CYTOKINES_CXC"/>
    <property type="match status" value="1"/>
</dbReference>
<accession>F7AWM0</accession>
<dbReference type="GO" id="GO:0006954">
    <property type="term" value="P:inflammatory response"/>
    <property type="evidence" value="ECO:0000318"/>
    <property type="project" value="GO_Central"/>
</dbReference>
<keyword evidence="5 10" id="KW-0964">Secreted</keyword>
<dbReference type="GO" id="GO:0030593">
    <property type="term" value="P:neutrophil chemotaxis"/>
    <property type="evidence" value="ECO:0000318"/>
    <property type="project" value="GO_Central"/>
</dbReference>
<comment type="function">
    <text evidence="9">Chemotactic factor that mediates inflammatory response by attracting neutrophils, basophils, and T-cells to clear pathogens and protect the host from infection. Also plays an important role in neutrophil activation. Released in response to an inflammatory stimulus, exerts its effect by binding to the G-protein-coupled receptors CXCR1 and CXCR2, primarily found in neutrophils, monocytes and endothelial cells. G-protein heterotrimer (alpha, beta, gamma subunits) constitutively binds to CXCR1/CXCR2 receptor and activation by IL8 leads to beta and gamma subunits release from Galpha (GNAI2 in neutrophils) and activation of several downstream signaling pathways including PI3K and MAPK pathways.</text>
</comment>
<keyword evidence="3 10" id="KW-0145">Chemotaxis</keyword>
<dbReference type="GO" id="GO:0010628">
    <property type="term" value="P:positive regulation of gene expression"/>
    <property type="evidence" value="ECO:0007669"/>
    <property type="project" value="Ensembl"/>
</dbReference>
<dbReference type="GO" id="GO:0008009">
    <property type="term" value="F:chemokine activity"/>
    <property type="evidence" value="ECO:0000318"/>
    <property type="project" value="GO_Central"/>
</dbReference>
<dbReference type="InterPro" id="IPR018048">
    <property type="entry name" value="Chemokine_CXC_CS"/>
</dbReference>
<dbReference type="GO" id="GO:0010629">
    <property type="term" value="P:negative regulation of gene expression"/>
    <property type="evidence" value="ECO:0007669"/>
    <property type="project" value="Ensembl"/>
</dbReference>
<dbReference type="GO" id="GO:0045744">
    <property type="term" value="P:negative regulation of G protein-coupled receptor signaling pathway"/>
    <property type="evidence" value="ECO:0007669"/>
    <property type="project" value="Ensembl"/>
</dbReference>
<keyword evidence="13" id="KW-1185">Reference proteome</keyword>
<dbReference type="GO" id="GO:0030155">
    <property type="term" value="P:regulation of cell adhesion"/>
    <property type="evidence" value="ECO:0007669"/>
    <property type="project" value="Ensembl"/>
</dbReference>
<dbReference type="GO" id="GO:0035556">
    <property type="term" value="P:intracellular signal transduction"/>
    <property type="evidence" value="ECO:0007669"/>
    <property type="project" value="Ensembl"/>
</dbReference>
<dbReference type="SMART" id="SM00199">
    <property type="entry name" value="SCY"/>
    <property type="match status" value="1"/>
</dbReference>
<dbReference type="PANTHER" id="PTHR12015">
    <property type="entry name" value="SMALL INDUCIBLE CYTOKINE A"/>
    <property type="match status" value="1"/>
</dbReference>
<evidence type="ECO:0000313" key="13">
    <source>
        <dbReference type="Proteomes" id="UP000002280"/>
    </source>
</evidence>
<dbReference type="HOGENOM" id="CLU_143902_3_0_1"/>
<evidence type="ECO:0000256" key="4">
    <source>
        <dbReference type="ARBA" id="ARBA00022514"/>
    </source>
</evidence>
<sequence>MTSKLLVTLLAICLISAALNEGAVLSSSVSELRCKCIKTNSKPFHPKHIKELRVIESGPHCLNTEIIVTLQDDRELCLDPHANWVQRVLQAFLKRTENDSK</sequence>
<dbReference type="SUPFAM" id="SSF54117">
    <property type="entry name" value="Interleukin 8-like chemokines"/>
    <property type="match status" value="1"/>
</dbReference>
<evidence type="ECO:0000256" key="10">
    <source>
        <dbReference type="RuleBase" id="RU361149"/>
    </source>
</evidence>
<dbReference type="InParanoid" id="F7AWM0"/>
<evidence type="ECO:0000256" key="7">
    <source>
        <dbReference type="ARBA" id="ARBA00023157"/>
    </source>
</evidence>
<dbReference type="GO" id="GO:0048566">
    <property type="term" value="P:embryonic digestive tract development"/>
    <property type="evidence" value="ECO:0007669"/>
    <property type="project" value="Ensembl"/>
</dbReference>
<reference evidence="12" key="3">
    <citation type="submission" date="2025-09" db="UniProtKB">
        <authorList>
            <consortium name="Ensembl"/>
        </authorList>
    </citation>
    <scope>IDENTIFICATION</scope>
</reference>
<dbReference type="KEGG" id="mdo:100023722"/>
<reference evidence="12 13" key="1">
    <citation type="journal article" date="2007" name="Nature">
        <title>Genome of the marsupial Monodelphis domestica reveals innovation in non-coding sequences.</title>
        <authorList>
            <person name="Mikkelsen T.S."/>
            <person name="Wakefield M.J."/>
            <person name="Aken B."/>
            <person name="Amemiya C.T."/>
            <person name="Chang J.L."/>
            <person name="Duke S."/>
            <person name="Garber M."/>
            <person name="Gentles A.J."/>
            <person name="Goodstadt L."/>
            <person name="Heger A."/>
            <person name="Jurka J."/>
            <person name="Kamal M."/>
            <person name="Mauceli E."/>
            <person name="Searle S.M."/>
            <person name="Sharpe T."/>
            <person name="Baker M.L."/>
            <person name="Batzer M.A."/>
            <person name="Benos P.V."/>
            <person name="Belov K."/>
            <person name="Clamp M."/>
            <person name="Cook A."/>
            <person name="Cuff J."/>
            <person name="Das R."/>
            <person name="Davidow L."/>
            <person name="Deakin J.E."/>
            <person name="Fazzari M.J."/>
            <person name="Glass J.L."/>
            <person name="Grabherr M."/>
            <person name="Greally J.M."/>
            <person name="Gu W."/>
            <person name="Hore T.A."/>
            <person name="Huttley G.A."/>
            <person name="Kleber M."/>
            <person name="Jirtle R.L."/>
            <person name="Koina E."/>
            <person name="Lee J.T."/>
            <person name="Mahony S."/>
            <person name="Marra M.A."/>
            <person name="Miller R.D."/>
            <person name="Nicholls R.D."/>
            <person name="Oda M."/>
            <person name="Papenfuss A.T."/>
            <person name="Parra Z.E."/>
            <person name="Pollock D.D."/>
            <person name="Ray D.A."/>
            <person name="Schein J.E."/>
            <person name="Speed T.P."/>
            <person name="Thompson K."/>
            <person name="VandeBerg J.L."/>
            <person name="Wade C.M."/>
            <person name="Walker J.A."/>
            <person name="Waters P.D."/>
            <person name="Webber C."/>
            <person name="Weidman J.R."/>
            <person name="Xie X."/>
            <person name="Zody M.C."/>
            <person name="Baldwin J."/>
            <person name="Abdouelleil A."/>
            <person name="Abdulkadir J."/>
            <person name="Abebe A."/>
            <person name="Abera B."/>
            <person name="Abreu J."/>
            <person name="Acer S.C."/>
            <person name="Aftuck L."/>
            <person name="Alexander A."/>
            <person name="An P."/>
            <person name="Anderson E."/>
            <person name="Anderson S."/>
            <person name="Arachi H."/>
            <person name="Azer M."/>
            <person name="Bachantsang P."/>
            <person name="Barry A."/>
            <person name="Bayul T."/>
            <person name="Berlin A."/>
            <person name="Bessette D."/>
            <person name="Bloom T."/>
            <person name="Bloom T."/>
            <person name="Boguslavskiy L."/>
            <person name="Bonnet C."/>
            <person name="Boukhgalter B."/>
            <person name="Bourzgui I."/>
            <person name="Brown A."/>
            <person name="Cahill P."/>
            <person name="Channer S."/>
            <person name="Cheshatsang Y."/>
            <person name="Chuda L."/>
            <person name="Citroen M."/>
            <person name="Collymore A."/>
            <person name="Cooke P."/>
            <person name="Costello M."/>
            <person name="D'Aco K."/>
            <person name="Daza R."/>
            <person name="De Haan G."/>
            <person name="DeGray S."/>
            <person name="DeMaso C."/>
            <person name="Dhargay N."/>
            <person name="Dooley K."/>
            <person name="Dooley E."/>
            <person name="Doricent M."/>
            <person name="Dorje P."/>
            <person name="Dorjee K."/>
            <person name="Dupes A."/>
            <person name="Elong R."/>
            <person name="Falk J."/>
            <person name="Farina A."/>
            <person name="Faro S."/>
            <person name="Ferguson D."/>
            <person name="Fisher S."/>
            <person name="Foley C.D."/>
            <person name="Franke A."/>
            <person name="Friedrich D."/>
            <person name="Gadbois L."/>
            <person name="Gearin G."/>
            <person name="Gearin C.R."/>
            <person name="Giannoukos G."/>
            <person name="Goode T."/>
            <person name="Graham J."/>
            <person name="Grandbois E."/>
            <person name="Grewal S."/>
            <person name="Gyaltsen K."/>
            <person name="Hafez N."/>
            <person name="Hagos B."/>
            <person name="Hall J."/>
            <person name="Henson C."/>
            <person name="Hollinger A."/>
            <person name="Honan T."/>
            <person name="Huard M.D."/>
            <person name="Hughes L."/>
            <person name="Hurhula B."/>
            <person name="Husby M.E."/>
            <person name="Kamat A."/>
            <person name="Kanga B."/>
            <person name="Kashin S."/>
            <person name="Khazanovich D."/>
            <person name="Kisner P."/>
            <person name="Lance K."/>
            <person name="Lara M."/>
            <person name="Lee W."/>
            <person name="Lennon N."/>
            <person name="Letendre F."/>
            <person name="LeVine R."/>
            <person name="Lipovsky A."/>
            <person name="Liu X."/>
            <person name="Liu J."/>
            <person name="Liu S."/>
            <person name="Lokyitsang T."/>
            <person name="Lokyitsang Y."/>
            <person name="Lubonja R."/>
            <person name="Lui A."/>
            <person name="MacDonald P."/>
            <person name="Magnisalis V."/>
            <person name="Maru K."/>
            <person name="Matthews C."/>
            <person name="McCusker W."/>
            <person name="McDonough S."/>
            <person name="Mehta T."/>
            <person name="Meldrim J."/>
            <person name="Meneus L."/>
            <person name="Mihai O."/>
            <person name="Mihalev A."/>
            <person name="Mihova T."/>
            <person name="Mittelman R."/>
            <person name="Mlenga V."/>
            <person name="Montmayeur A."/>
            <person name="Mulrain L."/>
            <person name="Navidi A."/>
            <person name="Naylor J."/>
            <person name="Negash T."/>
            <person name="Nguyen T."/>
            <person name="Nguyen N."/>
            <person name="Nicol R."/>
            <person name="Norbu C."/>
            <person name="Norbu N."/>
            <person name="Novod N."/>
            <person name="O'Neill B."/>
            <person name="Osman S."/>
            <person name="Markiewicz E."/>
            <person name="Oyono O.L."/>
            <person name="Patti C."/>
            <person name="Phunkhang P."/>
            <person name="Pierre F."/>
            <person name="Priest M."/>
            <person name="Raghuraman S."/>
            <person name="Rege F."/>
            <person name="Reyes R."/>
            <person name="Rise C."/>
            <person name="Rogov P."/>
            <person name="Ross K."/>
            <person name="Ryan E."/>
            <person name="Settipalli S."/>
            <person name="Shea T."/>
            <person name="Sherpa N."/>
            <person name="Shi L."/>
            <person name="Shih D."/>
            <person name="Sparrow T."/>
            <person name="Spaulding J."/>
            <person name="Stalker J."/>
            <person name="Stange-Thomann N."/>
            <person name="Stavropoulos S."/>
            <person name="Stone C."/>
            <person name="Strader C."/>
            <person name="Tesfaye S."/>
            <person name="Thomson T."/>
            <person name="Thoulutsang Y."/>
            <person name="Thoulutsang D."/>
            <person name="Topham K."/>
            <person name="Topping I."/>
            <person name="Tsamla T."/>
            <person name="Vassiliev H."/>
            <person name="Vo A."/>
            <person name="Wangchuk T."/>
            <person name="Wangdi T."/>
            <person name="Weiand M."/>
            <person name="Wilkinson J."/>
            <person name="Wilson A."/>
            <person name="Yadav S."/>
            <person name="Young G."/>
            <person name="Yu Q."/>
            <person name="Zembek L."/>
            <person name="Zhong D."/>
            <person name="Zimmer A."/>
            <person name="Zwirko Z."/>
            <person name="Jaffe D.B."/>
            <person name="Alvarez P."/>
            <person name="Brockman W."/>
            <person name="Butler J."/>
            <person name="Chin C."/>
            <person name="Gnerre S."/>
            <person name="MacCallum I."/>
            <person name="Graves J.A."/>
            <person name="Ponting C.P."/>
            <person name="Breen M."/>
            <person name="Samollow P.B."/>
            <person name="Lander E.S."/>
            <person name="Lindblad-Toh K."/>
        </authorList>
    </citation>
    <scope>NUCLEOTIDE SEQUENCE [LARGE SCALE GENOMIC DNA]</scope>
</reference>
<dbReference type="InterPro" id="IPR039809">
    <property type="entry name" value="Chemokine_b/g/d"/>
</dbReference>
<proteinExistence type="inferred from homology"/>
<dbReference type="GO" id="GO:0045766">
    <property type="term" value="P:positive regulation of angiogenesis"/>
    <property type="evidence" value="ECO:0007669"/>
    <property type="project" value="Ensembl"/>
</dbReference>
<comment type="similarity">
    <text evidence="2 10">Belongs to the intercrine alpha (chemokine CxC) family.</text>
</comment>
<keyword evidence="7" id="KW-1015">Disulfide bond</keyword>
<dbReference type="GeneTree" id="ENSGT00940000160757"/>
<dbReference type="Bgee" id="ENSMODG00000019182">
    <property type="expression patterns" value="Expressed in blood and 10 other cell types or tissues"/>
</dbReference>
<keyword evidence="8" id="KW-0395">Inflammatory response</keyword>
<dbReference type="GO" id="GO:0050930">
    <property type="term" value="P:induction of positive chemotaxis"/>
    <property type="evidence" value="ECO:0007669"/>
    <property type="project" value="Ensembl"/>
</dbReference>
<evidence type="ECO:0000259" key="11">
    <source>
        <dbReference type="SMART" id="SM00199"/>
    </source>
</evidence>
<dbReference type="GO" id="GO:0031623">
    <property type="term" value="P:receptor internalization"/>
    <property type="evidence" value="ECO:0007669"/>
    <property type="project" value="Ensembl"/>
</dbReference>
<dbReference type="OrthoDB" id="9937393at2759"/>
<keyword evidence="6 10" id="KW-0732">Signal</keyword>
<dbReference type="AlphaFoldDB" id="F7AWM0"/>
<protein>
    <recommendedName>
        <fullName evidence="10">C-X-C motif chemokine</fullName>
    </recommendedName>
</protein>
<evidence type="ECO:0000256" key="6">
    <source>
        <dbReference type="ARBA" id="ARBA00022729"/>
    </source>
</evidence>
<dbReference type="GO" id="GO:0061844">
    <property type="term" value="P:antimicrobial humoral immune response mediated by antimicrobial peptide"/>
    <property type="evidence" value="ECO:0000318"/>
    <property type="project" value="GO_Central"/>
</dbReference>
<evidence type="ECO:0000256" key="3">
    <source>
        <dbReference type="ARBA" id="ARBA00022500"/>
    </source>
</evidence>
<dbReference type="FunFam" id="2.40.50.40:FF:000004">
    <property type="entry name" value="C-X-C motif chemokine"/>
    <property type="match status" value="1"/>
</dbReference>
<dbReference type="GO" id="GO:0042119">
    <property type="term" value="P:neutrophil activation"/>
    <property type="evidence" value="ECO:0007669"/>
    <property type="project" value="Ensembl"/>
</dbReference>
<feature type="domain" description="Chemokine interleukin-8-like" evidence="11">
    <location>
        <begin position="31"/>
        <end position="92"/>
    </location>
</feature>
<dbReference type="PANTHER" id="PTHR12015:SF200">
    <property type="entry name" value="INTERLEUKIN-8"/>
    <property type="match status" value="1"/>
</dbReference>
<dbReference type="GO" id="GO:0045091">
    <property type="term" value="P:regulation of single stranded viral RNA replication via double stranded DNA intermediate"/>
    <property type="evidence" value="ECO:0007669"/>
    <property type="project" value="Ensembl"/>
</dbReference>
<dbReference type="InterPro" id="IPR033899">
    <property type="entry name" value="CXC_Chemokine_domain"/>
</dbReference>
<dbReference type="InterPro" id="IPR001811">
    <property type="entry name" value="Chemokine_IL8-like_dom"/>
</dbReference>
<dbReference type="GO" id="GO:0060354">
    <property type="term" value="P:negative regulation of cell adhesion molecule production"/>
    <property type="evidence" value="ECO:0007669"/>
    <property type="project" value="Ensembl"/>
</dbReference>
<dbReference type="GO" id="GO:2000535">
    <property type="term" value="P:regulation of entry of bacterium into host cell"/>
    <property type="evidence" value="ECO:0007669"/>
    <property type="project" value="Ensembl"/>
</dbReference>